<name>A0A3B1C7Z2_9ZZZZ</name>
<proteinExistence type="predicted"/>
<accession>A0A3B1C7Z2</accession>
<evidence type="ECO:0000313" key="1">
    <source>
        <dbReference type="EMBL" id="VAX24272.1"/>
    </source>
</evidence>
<organism evidence="1">
    <name type="scientific">hydrothermal vent metagenome</name>
    <dbReference type="NCBI Taxonomy" id="652676"/>
    <lineage>
        <taxon>unclassified sequences</taxon>
        <taxon>metagenomes</taxon>
        <taxon>ecological metagenomes</taxon>
    </lineage>
</organism>
<sequence length="368" mass="41530">MPYPQFDRSRLNVKSLSERYNKVNIEKDQIPVTQKPSNDSEIFNKIVNDTVERIIKAKEKDAPVMLTMGAHTIKNCMAPTIIKLMEEGWLTHLATNGAGIIHDWEFAYQGVSSEDVKTNVNMGQFGIWEETGKYINLAIVVGAFENKGYGESVGSMIENEGIQIPTEEEIGQIVKDYSADPEKTAAALDLLDTIKKFDLPSGWMEIPFPYKQYCIQSAAYRLGIPFTGHPMIGHDIIYTHPLNHGAAIGRTALRDFLTFANQINQLENGVYMSVGSAVMSPMIFEKSLSMSQNVHIRKGEHIDNHYMLIVDLAKSTWDWADGEPPATDPAYYLRYLKTFSRMGGTMKYLSADNRDFLLALYQRLNEHS</sequence>
<reference evidence="1" key="1">
    <citation type="submission" date="2018-06" db="EMBL/GenBank/DDBJ databases">
        <authorList>
            <person name="Zhirakovskaya E."/>
        </authorList>
    </citation>
    <scope>NUCLEOTIDE SEQUENCE</scope>
</reference>
<dbReference type="AlphaFoldDB" id="A0A3B1C7Z2"/>
<gene>
    <name evidence="1" type="ORF">MNBD_IGNAVI01-2629</name>
</gene>
<evidence type="ECO:0008006" key="2">
    <source>
        <dbReference type="Google" id="ProtNLM"/>
    </source>
</evidence>
<protein>
    <recommendedName>
        <fullName evidence="2">Deoxyhypusine synthase</fullName>
    </recommendedName>
</protein>
<dbReference type="EMBL" id="UOGD01000270">
    <property type="protein sequence ID" value="VAX24272.1"/>
    <property type="molecule type" value="Genomic_DNA"/>
</dbReference>